<dbReference type="NCBIfam" id="TIGR00360">
    <property type="entry name" value="ComEC_N-term"/>
    <property type="match status" value="1"/>
</dbReference>
<keyword evidence="4 6" id="KW-1133">Transmembrane helix</keyword>
<dbReference type="RefSeq" id="WP_126111306.1">
    <property type="nucleotide sequence ID" value="NZ_CP034465.1"/>
</dbReference>
<sequence length="786" mass="90859">MGVKIVASKLEKLFQQVKGYYLLSSFLAINLIVLILSPQNWYAWGFFCLLLLRLFIFKKKALGLVTIFLLLLTFVIVFFQEQQNQTVLDETLDYASFHLNPEQYKVDGNLLTGTAQIATEDGFEKVSFLYKIQSEEEKAIWESLDELIYFDAHMKLSKPNVAWNEHQFDYRNYLYRNRIHWTATIEKIENYKQDVRPQLFLSRLRLKWIRFLRKKIPDGKTLEYLLAILFNQTKDMDYSVMESYRKIGVIHLFSISGMHIHFLIVVLKYLLLRIGITRERTSPLVLIGIVAYGFLIGNGVGIFRAISTNSLLLLAKIFKKDLYAKDAFALTILFALWLNPYIVFSLAFQLSYGLSGILYFLSKHIEEINKNVITKDLFLSFIMTTFSFLFLSYHYFEVTWLGMFVNILFSFFFSICFFPVLWVISICAFLNLPSFFYSFIITGLDSILLYLEKFTNFLAGKNWLLMVTGRQKGFSYLLLAVSIICFFISIEQNKKLIKSFVLLSITFFIFYLTPYLNPNGKIIMLDVGQGDSFLFISPFHRNTFLIDTGGRMSFGNEAEWQRRINQDAHAKNLVSSIKAQGVRELDAIFLTHSDVDHLGNLKYLAKEIPVSTIFFSKGMEKTAKFQEAVSDMNQSKVVFTPLQAPERVRVGEIVFEILSPLKEGGGTNDDSLVLLTKISDLIWLFTGDMEEKGEELLIKRYPNLQVDVLKVGHHGSKTSTTETFVKQVSPRVAWISVGDNNSYGHPNSEVIERLENEGITIYRTDKQGAIHFIYRRNKNQTKIMVQ</sequence>
<dbReference type="Pfam" id="PF03772">
    <property type="entry name" value="Competence"/>
    <property type="match status" value="1"/>
</dbReference>
<dbReference type="KEGG" id="jeh:EJN90_11305"/>
<dbReference type="Pfam" id="PF00753">
    <property type="entry name" value="Lactamase_B"/>
    <property type="match status" value="1"/>
</dbReference>
<evidence type="ECO:0000313" key="9">
    <source>
        <dbReference type="Proteomes" id="UP000273326"/>
    </source>
</evidence>
<feature type="transmembrane region" description="Helical" evidence="6">
    <location>
        <begin position="372"/>
        <end position="395"/>
    </location>
</feature>
<keyword evidence="2" id="KW-1003">Cell membrane</keyword>
<dbReference type="EMBL" id="CP034465">
    <property type="protein sequence ID" value="AZP05178.1"/>
    <property type="molecule type" value="Genomic_DNA"/>
</dbReference>
<dbReference type="InterPro" id="IPR004477">
    <property type="entry name" value="ComEC_N"/>
</dbReference>
<dbReference type="NCBIfam" id="TIGR00361">
    <property type="entry name" value="ComEC_Rec2"/>
    <property type="match status" value="1"/>
</dbReference>
<dbReference type="InterPro" id="IPR036866">
    <property type="entry name" value="RibonucZ/Hydroxyglut_hydro"/>
</dbReference>
<dbReference type="AlphaFoldDB" id="A0A3Q9BLG1"/>
<name>A0A3Q9BLG1_9LACT</name>
<keyword evidence="3 6" id="KW-0812">Transmembrane</keyword>
<feature type="transmembrane region" description="Helical" evidence="6">
    <location>
        <begin position="473"/>
        <end position="490"/>
    </location>
</feature>
<dbReference type="InterPro" id="IPR052159">
    <property type="entry name" value="Competence_DNA_uptake"/>
</dbReference>
<dbReference type="PANTHER" id="PTHR30619:SF1">
    <property type="entry name" value="RECOMBINATION PROTEIN 2"/>
    <property type="match status" value="1"/>
</dbReference>
<protein>
    <submittedName>
        <fullName evidence="8">DNA internalization-related competence protein ComEC/Rec2</fullName>
    </submittedName>
</protein>
<proteinExistence type="predicted"/>
<dbReference type="OrthoDB" id="9761531at2"/>
<accession>A0A3Q9BLG1</accession>
<feature type="transmembrane region" description="Helical" evidence="6">
    <location>
        <begin position="41"/>
        <end position="56"/>
    </location>
</feature>
<dbReference type="PANTHER" id="PTHR30619">
    <property type="entry name" value="DNA INTERNALIZATION/COMPETENCE PROTEIN COMEC/REC2"/>
    <property type="match status" value="1"/>
</dbReference>
<feature type="transmembrane region" description="Helical" evidence="6">
    <location>
        <begin position="401"/>
        <end position="423"/>
    </location>
</feature>
<dbReference type="GO" id="GO:0030420">
    <property type="term" value="P:establishment of competence for transformation"/>
    <property type="evidence" value="ECO:0007669"/>
    <property type="project" value="InterPro"/>
</dbReference>
<dbReference type="SMART" id="SM00849">
    <property type="entry name" value="Lactamase_B"/>
    <property type="match status" value="1"/>
</dbReference>
<feature type="transmembrane region" description="Helical" evidence="6">
    <location>
        <begin position="20"/>
        <end position="35"/>
    </location>
</feature>
<evidence type="ECO:0000256" key="4">
    <source>
        <dbReference type="ARBA" id="ARBA00022989"/>
    </source>
</evidence>
<feature type="transmembrane region" description="Helical" evidence="6">
    <location>
        <begin position="284"/>
        <end position="307"/>
    </location>
</feature>
<feature type="transmembrane region" description="Helical" evidence="6">
    <location>
        <begin position="435"/>
        <end position="453"/>
    </location>
</feature>
<dbReference type="Gene3D" id="3.60.15.10">
    <property type="entry name" value="Ribonuclease Z/Hydroxyacylglutathione hydrolase-like"/>
    <property type="match status" value="1"/>
</dbReference>
<evidence type="ECO:0000256" key="1">
    <source>
        <dbReference type="ARBA" id="ARBA00004651"/>
    </source>
</evidence>
<comment type="subcellular location">
    <subcellularLocation>
        <location evidence="1">Cell membrane</location>
        <topology evidence="1">Multi-pass membrane protein</topology>
    </subcellularLocation>
</comment>
<keyword evidence="5 6" id="KW-0472">Membrane</keyword>
<keyword evidence="9" id="KW-1185">Reference proteome</keyword>
<feature type="domain" description="Metallo-beta-lactamase" evidence="7">
    <location>
        <begin position="529"/>
        <end position="739"/>
    </location>
</feature>
<organism evidence="8 9">
    <name type="scientific">Jeotgalibaca ciconiae</name>
    <dbReference type="NCBI Taxonomy" id="2496265"/>
    <lineage>
        <taxon>Bacteria</taxon>
        <taxon>Bacillati</taxon>
        <taxon>Bacillota</taxon>
        <taxon>Bacilli</taxon>
        <taxon>Lactobacillales</taxon>
        <taxon>Carnobacteriaceae</taxon>
        <taxon>Jeotgalibaca</taxon>
    </lineage>
</organism>
<evidence type="ECO:0000313" key="8">
    <source>
        <dbReference type="EMBL" id="AZP05178.1"/>
    </source>
</evidence>
<evidence type="ECO:0000256" key="6">
    <source>
        <dbReference type="SAM" id="Phobius"/>
    </source>
</evidence>
<dbReference type="GO" id="GO:0005886">
    <property type="term" value="C:plasma membrane"/>
    <property type="evidence" value="ECO:0007669"/>
    <property type="project" value="UniProtKB-SubCell"/>
</dbReference>
<dbReference type="InterPro" id="IPR035681">
    <property type="entry name" value="ComA-like_MBL"/>
</dbReference>
<evidence type="ECO:0000256" key="5">
    <source>
        <dbReference type="ARBA" id="ARBA00023136"/>
    </source>
</evidence>
<dbReference type="SUPFAM" id="SSF56281">
    <property type="entry name" value="Metallo-hydrolase/oxidoreductase"/>
    <property type="match status" value="1"/>
</dbReference>
<evidence type="ECO:0000256" key="2">
    <source>
        <dbReference type="ARBA" id="ARBA00022475"/>
    </source>
</evidence>
<dbReference type="InterPro" id="IPR004797">
    <property type="entry name" value="Competence_ComEC/Rec2"/>
</dbReference>
<feature type="transmembrane region" description="Helical" evidence="6">
    <location>
        <begin position="61"/>
        <end position="79"/>
    </location>
</feature>
<dbReference type="CDD" id="cd07731">
    <property type="entry name" value="ComA-like_MBL-fold"/>
    <property type="match status" value="1"/>
</dbReference>
<gene>
    <name evidence="8" type="ORF">EJN90_11305</name>
</gene>
<evidence type="ECO:0000256" key="3">
    <source>
        <dbReference type="ARBA" id="ARBA00022692"/>
    </source>
</evidence>
<reference evidence="9" key="1">
    <citation type="submission" date="2018-12" db="EMBL/GenBank/DDBJ databases">
        <title>Complete genome sequencing of Jeotgalibaca sp. H21T32.</title>
        <authorList>
            <person name="Bae J.-W."/>
            <person name="Lee S.-Y."/>
        </authorList>
    </citation>
    <scope>NUCLEOTIDE SEQUENCE [LARGE SCALE GENOMIC DNA]</scope>
    <source>
        <strain evidence="9">H21T32</strain>
    </source>
</reference>
<feature type="transmembrane region" description="Helical" evidence="6">
    <location>
        <begin position="497"/>
        <end position="516"/>
    </location>
</feature>
<feature type="transmembrane region" description="Helical" evidence="6">
    <location>
        <begin position="327"/>
        <end position="360"/>
    </location>
</feature>
<evidence type="ECO:0000259" key="7">
    <source>
        <dbReference type="SMART" id="SM00849"/>
    </source>
</evidence>
<dbReference type="Proteomes" id="UP000273326">
    <property type="component" value="Chromosome"/>
</dbReference>
<feature type="transmembrane region" description="Helical" evidence="6">
    <location>
        <begin position="249"/>
        <end position="272"/>
    </location>
</feature>
<dbReference type="InterPro" id="IPR001279">
    <property type="entry name" value="Metallo-B-lactamas"/>
</dbReference>